<proteinExistence type="predicted"/>
<feature type="transmembrane region" description="Helical" evidence="1">
    <location>
        <begin position="348"/>
        <end position="369"/>
    </location>
</feature>
<keyword evidence="1" id="KW-1133">Transmembrane helix</keyword>
<dbReference type="PANTHER" id="PTHR34219">
    <property type="entry name" value="IRON-REGULATED INNER MEMBRANE PROTEIN-RELATED"/>
    <property type="match status" value="1"/>
</dbReference>
<dbReference type="Proteomes" id="UP000516305">
    <property type="component" value="Chromosome"/>
</dbReference>
<dbReference type="KEGG" id="chyd:H4K34_05460"/>
<reference evidence="2 3" key="1">
    <citation type="submission" date="2020-08" db="EMBL/GenBank/DDBJ databases">
        <title>Croceimicrobium hydrocarbonivorans gen. nov., sp. nov., a novel marine bacterium isolated from a bacterial consortium that degrades polyethylene terephthalate.</title>
        <authorList>
            <person name="Liu R."/>
        </authorList>
    </citation>
    <scope>NUCLEOTIDE SEQUENCE [LARGE SCALE GENOMIC DNA]</scope>
    <source>
        <strain evidence="2 3">A20-9</strain>
    </source>
</reference>
<evidence type="ECO:0000313" key="3">
    <source>
        <dbReference type="Proteomes" id="UP000516305"/>
    </source>
</evidence>
<keyword evidence="1" id="KW-0472">Membrane</keyword>
<evidence type="ECO:0000256" key="1">
    <source>
        <dbReference type="SAM" id="Phobius"/>
    </source>
</evidence>
<sequence>MSLNRKSLRKKLRLIHLYLGLGTGLVVFIVALTGCLWVFQEEFKNFSDPFAEKEASAAYHISPTEARVIAESVFPGKTVHGTLYQSERKKVEVIFYEAQPEFYRSVYLDPQDGEILGTENHLKGFFPFVLEGHMHIWLPEKIGSQIVAWSTVIFTFMLISGIILWWPRNKTVRKQRLWFRWKKSSRWKRKNYDLHQIIGFYISFLAMALAFTGLVMTFDSFEKWFYRGIGGDKELHFIIPELSNPANKALAQNGMDQLLPLLEKRFPNAESLEFHYPHSEQSSIYVEISWQEGVYYNSDYLFFDPKTLEEVATESIYGPYAEAQFSDLALRMNYDIHVGAIGGLAGKILAFFISLSIASLPVTGFLIWWGRRSKKANSQT</sequence>
<dbReference type="AlphaFoldDB" id="A0A7H0VHT9"/>
<feature type="transmembrane region" description="Helical" evidence="1">
    <location>
        <begin position="12"/>
        <end position="39"/>
    </location>
</feature>
<accession>A0A7H0VHT9</accession>
<organism evidence="2 3">
    <name type="scientific">Croceimicrobium hydrocarbonivorans</name>
    <dbReference type="NCBI Taxonomy" id="2761580"/>
    <lineage>
        <taxon>Bacteria</taxon>
        <taxon>Pseudomonadati</taxon>
        <taxon>Bacteroidota</taxon>
        <taxon>Flavobacteriia</taxon>
        <taxon>Flavobacteriales</taxon>
        <taxon>Owenweeksiaceae</taxon>
        <taxon>Croceimicrobium</taxon>
    </lineage>
</organism>
<feature type="transmembrane region" description="Helical" evidence="1">
    <location>
        <begin position="198"/>
        <end position="218"/>
    </location>
</feature>
<dbReference type="PANTHER" id="PTHR34219:SF3">
    <property type="entry name" value="BLL7967 PROTEIN"/>
    <property type="match status" value="1"/>
</dbReference>
<protein>
    <submittedName>
        <fullName evidence="2">PepSY domain-containing protein</fullName>
    </submittedName>
</protein>
<keyword evidence="3" id="KW-1185">Reference proteome</keyword>
<dbReference type="EMBL" id="CP060139">
    <property type="protein sequence ID" value="QNR25287.1"/>
    <property type="molecule type" value="Genomic_DNA"/>
</dbReference>
<keyword evidence="1" id="KW-0812">Transmembrane</keyword>
<feature type="transmembrane region" description="Helical" evidence="1">
    <location>
        <begin position="146"/>
        <end position="166"/>
    </location>
</feature>
<dbReference type="Pfam" id="PF03929">
    <property type="entry name" value="PepSY_TM"/>
    <property type="match status" value="1"/>
</dbReference>
<dbReference type="RefSeq" id="WP_210759814.1">
    <property type="nucleotide sequence ID" value="NZ_CP060139.1"/>
</dbReference>
<evidence type="ECO:0000313" key="2">
    <source>
        <dbReference type="EMBL" id="QNR25287.1"/>
    </source>
</evidence>
<gene>
    <name evidence="2" type="ORF">H4K34_05460</name>
</gene>
<dbReference type="PROSITE" id="PS51257">
    <property type="entry name" value="PROKAR_LIPOPROTEIN"/>
    <property type="match status" value="1"/>
</dbReference>
<dbReference type="InterPro" id="IPR005625">
    <property type="entry name" value="PepSY-ass_TM"/>
</dbReference>
<name>A0A7H0VHT9_9FLAO</name>